<feature type="transmembrane region" description="Helical" evidence="1">
    <location>
        <begin position="92"/>
        <end position="112"/>
    </location>
</feature>
<keyword evidence="4" id="KW-1185">Reference proteome</keyword>
<keyword evidence="1" id="KW-1133">Transmembrane helix</keyword>
<feature type="transmembrane region" description="Helical" evidence="1">
    <location>
        <begin position="166"/>
        <end position="186"/>
    </location>
</feature>
<gene>
    <name evidence="3" type="ORF">GB883_12675</name>
</gene>
<accession>A0A7J5UMY1</accession>
<keyword evidence="1" id="KW-0812">Transmembrane</keyword>
<dbReference type="EMBL" id="WHJE01000059">
    <property type="protein sequence ID" value="KAE8763707.1"/>
    <property type="molecule type" value="Genomic_DNA"/>
</dbReference>
<feature type="transmembrane region" description="Helical" evidence="1">
    <location>
        <begin position="198"/>
        <end position="220"/>
    </location>
</feature>
<evidence type="ECO:0000313" key="4">
    <source>
        <dbReference type="Proteomes" id="UP000451860"/>
    </source>
</evidence>
<feature type="transmembrane region" description="Helical" evidence="1">
    <location>
        <begin position="132"/>
        <end position="154"/>
    </location>
</feature>
<dbReference type="OrthoDB" id="244933at2"/>
<keyword evidence="1" id="KW-0472">Membrane</keyword>
<evidence type="ECO:0000256" key="2">
    <source>
        <dbReference type="SAM" id="SignalP"/>
    </source>
</evidence>
<name>A0A7J5UMY1_9MICO</name>
<feature type="signal peptide" evidence="2">
    <location>
        <begin position="1"/>
        <end position="32"/>
    </location>
</feature>
<reference evidence="3 4" key="1">
    <citation type="submission" date="2019-10" db="EMBL/GenBank/DDBJ databases">
        <title>Georgenia wutianyii sp. nov. and Georgenia yuyongxinii sp. nov. isolated from plateau pika (Ochotona curzoniae) in the Qinghai-Tibet plateau of China.</title>
        <authorList>
            <person name="Tian Z."/>
        </authorList>
    </citation>
    <scope>NUCLEOTIDE SEQUENCE [LARGE SCALE GENOMIC DNA]</scope>
    <source>
        <strain evidence="3 4">DSM 21501</strain>
    </source>
</reference>
<dbReference type="RefSeq" id="WP_152203785.1">
    <property type="nucleotide sequence ID" value="NZ_VUKF01000034.1"/>
</dbReference>
<sequence length="240" mass="25519">MRVRPAALNRAIAWLFIVGAACFALGAMPAYAGAVGTAADSVTFFVGSIFFTSASFAQLLQAQTPAMTDVDLTSEHVARPLRFRAWRPHDPGWLGAVTQFLGTLYFNVSTFASLAHNATVAEEDRRVWRPDFVGSTLFLVASGFAIYAVSARFLGARPALAPRGIAWLNMIGSVFFMASAIASYVLPSTAEDLGPKVSGVGTLLGALCFLAGASLMFTAWRSAVQSRQRADFAGPRTDPG</sequence>
<protein>
    <recommendedName>
        <fullName evidence="5">YrhK domain-containing protein</fullName>
    </recommendedName>
</protein>
<proteinExistence type="predicted"/>
<evidence type="ECO:0000256" key="1">
    <source>
        <dbReference type="SAM" id="Phobius"/>
    </source>
</evidence>
<feature type="chain" id="PRO_5029770547" description="YrhK domain-containing protein" evidence="2">
    <location>
        <begin position="33"/>
        <end position="240"/>
    </location>
</feature>
<organism evidence="3 4">
    <name type="scientific">Georgenia thermotolerans</name>
    <dbReference type="NCBI Taxonomy" id="527326"/>
    <lineage>
        <taxon>Bacteria</taxon>
        <taxon>Bacillati</taxon>
        <taxon>Actinomycetota</taxon>
        <taxon>Actinomycetes</taxon>
        <taxon>Micrococcales</taxon>
        <taxon>Bogoriellaceae</taxon>
        <taxon>Georgenia</taxon>
    </lineage>
</organism>
<comment type="caution">
    <text evidence="3">The sequence shown here is derived from an EMBL/GenBank/DDBJ whole genome shotgun (WGS) entry which is preliminary data.</text>
</comment>
<evidence type="ECO:0000313" key="3">
    <source>
        <dbReference type="EMBL" id="KAE8763707.1"/>
    </source>
</evidence>
<feature type="transmembrane region" description="Helical" evidence="1">
    <location>
        <begin position="42"/>
        <end position="60"/>
    </location>
</feature>
<dbReference type="Proteomes" id="UP000451860">
    <property type="component" value="Unassembled WGS sequence"/>
</dbReference>
<evidence type="ECO:0008006" key="5">
    <source>
        <dbReference type="Google" id="ProtNLM"/>
    </source>
</evidence>
<keyword evidence="2" id="KW-0732">Signal</keyword>
<dbReference type="PROSITE" id="PS51257">
    <property type="entry name" value="PROKAR_LIPOPROTEIN"/>
    <property type="match status" value="1"/>
</dbReference>
<dbReference type="AlphaFoldDB" id="A0A7J5UMY1"/>